<evidence type="ECO:0000313" key="6">
    <source>
        <dbReference type="Proteomes" id="UP000284605"/>
    </source>
</evidence>
<keyword evidence="6" id="KW-1185">Reference proteome</keyword>
<dbReference type="CDD" id="cd19481">
    <property type="entry name" value="RecA-like_protease"/>
    <property type="match status" value="1"/>
</dbReference>
<dbReference type="InterPro" id="IPR027417">
    <property type="entry name" value="P-loop_NTPase"/>
</dbReference>
<dbReference type="Gene3D" id="3.40.50.300">
    <property type="entry name" value="P-loop containing nucleotide triphosphate hydrolases"/>
    <property type="match status" value="1"/>
</dbReference>
<keyword evidence="2" id="KW-0547">Nucleotide-binding</keyword>
<dbReference type="AlphaFoldDB" id="A0A418WIY6"/>
<protein>
    <submittedName>
        <fullName evidence="5">AAA family ATPase</fullName>
    </submittedName>
</protein>
<dbReference type="GO" id="GO:0005524">
    <property type="term" value="F:ATP binding"/>
    <property type="evidence" value="ECO:0007669"/>
    <property type="project" value="UniProtKB-KW"/>
</dbReference>
<dbReference type="InterPro" id="IPR003959">
    <property type="entry name" value="ATPase_AAA_core"/>
</dbReference>
<keyword evidence="3" id="KW-0067">ATP-binding</keyword>
<feature type="domain" description="AAA+ ATPase" evidence="4">
    <location>
        <begin position="134"/>
        <end position="266"/>
    </location>
</feature>
<proteinExistence type="inferred from homology"/>
<dbReference type="Proteomes" id="UP000284605">
    <property type="component" value="Unassembled WGS sequence"/>
</dbReference>
<evidence type="ECO:0000256" key="1">
    <source>
        <dbReference type="ARBA" id="ARBA00006914"/>
    </source>
</evidence>
<evidence type="ECO:0000259" key="4">
    <source>
        <dbReference type="SMART" id="SM00382"/>
    </source>
</evidence>
<evidence type="ECO:0000313" key="5">
    <source>
        <dbReference type="EMBL" id="RJF90007.1"/>
    </source>
</evidence>
<dbReference type="GO" id="GO:0016887">
    <property type="term" value="F:ATP hydrolysis activity"/>
    <property type="evidence" value="ECO:0007669"/>
    <property type="project" value="InterPro"/>
</dbReference>
<organism evidence="5 6">
    <name type="scientific">Oleomonas cavernae</name>
    <dbReference type="NCBI Taxonomy" id="2320859"/>
    <lineage>
        <taxon>Bacteria</taxon>
        <taxon>Pseudomonadati</taxon>
        <taxon>Pseudomonadota</taxon>
        <taxon>Alphaproteobacteria</taxon>
        <taxon>Acetobacterales</taxon>
        <taxon>Acetobacteraceae</taxon>
        <taxon>Oleomonas</taxon>
    </lineage>
</organism>
<evidence type="ECO:0000256" key="2">
    <source>
        <dbReference type="ARBA" id="ARBA00022741"/>
    </source>
</evidence>
<dbReference type="InterPro" id="IPR003593">
    <property type="entry name" value="AAA+_ATPase"/>
</dbReference>
<dbReference type="EMBL" id="QYUK01000011">
    <property type="protein sequence ID" value="RJF90007.1"/>
    <property type="molecule type" value="Genomic_DNA"/>
</dbReference>
<sequence>MEHFAVIQSLCRVGLATQDDKFRKQVERLLERLKKAGDAESAESLDRLLEAQQQSLALQPSKVELSRAAVGERLTNSVNPPHDRESSSPLAQIIMDPGSETPPPVLTPDLQSALDSLLQEWVDYDELRTLGVAPTQSCLIFGEPGTGKTVTAMYIATRLGLPVVLARLDGMMSSFLGTTARNIGALFEFANRYRCVLLLDEFDALAKLRDDPQEVGEIKRVVNTLLQCLDTRADLGLTIAITNHPNLLDPAIWRRFEVKIEMPLPPPDERERLIAGFLRPLSVQDSGVDLLSWASEGATGAEVRSMVNAIKRYSVLQKTGEQRGKLDPQDILAALQRYYITSAKLEDRSRLGTLRDDPKSLARALLTSEDGKFTQSTVAHLLGRDQGTISRWMREEPA</sequence>
<evidence type="ECO:0000256" key="3">
    <source>
        <dbReference type="ARBA" id="ARBA00022840"/>
    </source>
</evidence>
<dbReference type="SUPFAM" id="SSF52540">
    <property type="entry name" value="P-loop containing nucleoside triphosphate hydrolases"/>
    <property type="match status" value="1"/>
</dbReference>
<dbReference type="SMART" id="SM00382">
    <property type="entry name" value="AAA"/>
    <property type="match status" value="1"/>
</dbReference>
<dbReference type="Pfam" id="PF00004">
    <property type="entry name" value="AAA"/>
    <property type="match status" value="1"/>
</dbReference>
<accession>A0A418WIY6</accession>
<comment type="caution">
    <text evidence="5">The sequence shown here is derived from an EMBL/GenBank/DDBJ whole genome shotgun (WGS) entry which is preliminary data.</text>
</comment>
<dbReference type="InterPro" id="IPR050221">
    <property type="entry name" value="26S_Proteasome_ATPase"/>
</dbReference>
<gene>
    <name evidence="5" type="ORF">D3874_14690</name>
</gene>
<name>A0A418WIY6_9PROT</name>
<dbReference type="PANTHER" id="PTHR23073">
    <property type="entry name" value="26S PROTEASOME REGULATORY SUBUNIT"/>
    <property type="match status" value="1"/>
</dbReference>
<dbReference type="OrthoDB" id="7438987at2"/>
<comment type="similarity">
    <text evidence="1">Belongs to the AAA ATPase family.</text>
</comment>
<reference evidence="5 6" key="1">
    <citation type="submission" date="2018-09" db="EMBL/GenBank/DDBJ databases">
        <authorList>
            <person name="Zhu H."/>
        </authorList>
    </citation>
    <scope>NUCLEOTIDE SEQUENCE [LARGE SCALE GENOMIC DNA]</scope>
    <source>
        <strain evidence="5 6">K1W22B-8</strain>
    </source>
</reference>